<feature type="non-terminal residue" evidence="1">
    <location>
        <position position="714"/>
    </location>
</feature>
<name>A0ACC6U8M8_9BURK</name>
<accession>A0ACC6U8M8</accession>
<protein>
    <submittedName>
        <fullName evidence="1">Tetratricopeptide repeat protein</fullName>
    </submittedName>
</protein>
<comment type="caution">
    <text evidence="1">The sequence shown here is derived from an EMBL/GenBank/DDBJ whole genome shotgun (WGS) entry which is preliminary data.</text>
</comment>
<dbReference type="EMBL" id="JBFRCH010000025">
    <property type="protein sequence ID" value="MEX3935912.1"/>
    <property type="molecule type" value="Genomic_DNA"/>
</dbReference>
<organism evidence="1 2">
    <name type="scientific">Paraburkholderia phymatum</name>
    <dbReference type="NCBI Taxonomy" id="148447"/>
    <lineage>
        <taxon>Bacteria</taxon>
        <taxon>Pseudomonadati</taxon>
        <taxon>Pseudomonadota</taxon>
        <taxon>Betaproteobacteria</taxon>
        <taxon>Burkholderiales</taxon>
        <taxon>Burkholderiaceae</taxon>
        <taxon>Paraburkholderia</taxon>
    </lineage>
</organism>
<evidence type="ECO:0000313" key="1">
    <source>
        <dbReference type="EMBL" id="MEX3935912.1"/>
    </source>
</evidence>
<proteinExistence type="predicted"/>
<dbReference type="Proteomes" id="UP001558850">
    <property type="component" value="Unassembled WGS sequence"/>
</dbReference>
<keyword evidence="2" id="KW-1185">Reference proteome</keyword>
<gene>
    <name evidence="1" type="ORF">AB4Y32_29670</name>
</gene>
<sequence>MNEVQRLLEQALSHHQSGRLEEAQARYMEILDREPGQADAQHFLGLLRCQRGEYEAGLALMEHSVRVRAEAAYLNNLGNMLREHGRLEEAIARYREAVSLKEAYPEAHNNLGNALREAGRAQEAMHSCARALELNGAYPQAYNNLGNALQDLGELEAAAKSYGKALALAPDYAQAYCNLGHVQREQGKLDEAIGSYRQAIALQPDLRAAHDGLSAVLRARGDLAGAAAGLPFVLAREDVSAYLSLADQLREASDFNSAAAYYEKVLAADASNALAHCGLAEACGCRGLYDDALRHARRAIELQPRLVKAYQLLGNAYYSLDKSEAAELSYRLALDLDPGNADTYHNLAIVHSKQGRTKEALENCQKALSLSRNDSSMLITLGDIRRQVNDLAGGIAAYRESLANGGDALQIYNRMLFAMTSAPEFAPHEWMDDARRFGELMRAGTRPFVHLRGERRRAGPLRIGFVSGDLRQHPVGIFLESVLGYIDRRRIELLAYSTYAEQDDVTARLKGHFSQWRDVHGMNTETAARTICDDEIDILVDLAGHTSWTGLPIFGWKPAPVQVSWLGFFATTGSKDIDYFLGDRHVLPEGEESHFVEKPWRLPDSYLCFTPPRDAVEVGPLPMLAGKGVTFGCFGKLVKVTDEVIALWCRLLHSLPHSRLFLKAPLLEADDIRAATLSRFEAHGIGGERLILEGPSPRAEYLAAYGRVDIALSP</sequence>
<reference evidence="1" key="1">
    <citation type="submission" date="2024-07" db="EMBL/GenBank/DDBJ databases">
        <title>A survey of Mimosa microsymbionts across Brazilian biomes reveals a high diversity of Paraburkholderia nodulating endemic species, but also that Cupriavidus is common as a symbiont of widespread species.</title>
        <authorList>
            <person name="Rouws L."/>
            <person name="Barauna A."/>
            <person name="Beukes C."/>
            <person name="Rouws J.R.C."/>
            <person name="De Faria S.M."/>
            <person name="Gross E."/>
            <person name="Bueno Dos Reis Junior F."/>
            <person name="Simon M.F."/>
            <person name="Maluk M."/>
            <person name="Odee D.W."/>
            <person name="Kenicer G."/>
            <person name="Young J.P.W."/>
            <person name="Reis V.M."/>
            <person name="Zilli J."/>
            <person name="James E.K."/>
        </authorList>
    </citation>
    <scope>NUCLEOTIDE SEQUENCE</scope>
    <source>
        <strain evidence="1">EG181B</strain>
    </source>
</reference>
<evidence type="ECO:0000313" key="2">
    <source>
        <dbReference type="Proteomes" id="UP001558850"/>
    </source>
</evidence>